<protein>
    <submittedName>
        <fullName evidence="2">S9 family peptidase</fullName>
    </submittedName>
</protein>
<gene>
    <name evidence="2" type="ORF">D1164_19680</name>
</gene>
<dbReference type="GO" id="GO:0008236">
    <property type="term" value="F:serine-type peptidase activity"/>
    <property type="evidence" value="ECO:0007669"/>
    <property type="project" value="InterPro"/>
</dbReference>
<proteinExistence type="predicted"/>
<comment type="caution">
    <text evidence="2">The sequence shown here is derived from an EMBL/GenBank/DDBJ whole genome shotgun (WGS) entry which is preliminary data.</text>
</comment>
<dbReference type="Gene3D" id="3.40.50.1820">
    <property type="entry name" value="alpha/beta hydrolase"/>
    <property type="match status" value="1"/>
</dbReference>
<dbReference type="GO" id="GO:0006508">
    <property type="term" value="P:proteolysis"/>
    <property type="evidence" value="ECO:0007669"/>
    <property type="project" value="InterPro"/>
</dbReference>
<reference evidence="2 3" key="1">
    <citation type="journal article" date="2015" name="Int. J. Syst. Evol. Microbiol.">
        <title>Mariniphaga sediminis sp. nov., isolated from coastal sediment.</title>
        <authorList>
            <person name="Wang F.Q."/>
            <person name="Shen Q.Y."/>
            <person name="Chen G.J."/>
            <person name="Du Z.J."/>
        </authorList>
    </citation>
    <scope>NUCLEOTIDE SEQUENCE [LARGE SCALE GENOMIC DNA]</scope>
    <source>
        <strain evidence="2 3">SY21</strain>
    </source>
</reference>
<dbReference type="InterPro" id="IPR001375">
    <property type="entry name" value="Peptidase_S9_cat"/>
</dbReference>
<sequence>MDFNWKSVKGMVMRKITAIFFCFISIGLFAQGPHKKALSIEDFEKWNTLKNYSISNDGKIVAFEQSPQQGDGMLVVVSEKKQTDTIPRGYNAQFGPENDFLAFHIKQPESTIRKAKRAKTKKEDMPGDSLGIWTFNSGNMVKFSRLKSFQVPEENAKWIAFSLEPEPASKDSASNQPKEKQKQKDVEDLILFRVATSDTMMFRNVSEWFYARKGAAIYFNRQVKDSTDTFSSLYSFDTSSGEVTQLFNAKGWVKKITAGETGEEYAFLFSQDTIKEKVYSLYLGEPDKSPEMKLDRYSRGIPVGWSPSENGNMYFSEDRTKLFFGTAESPEPAEKDTLLEDEKPKLDIWNWQDLKLQPQQKVELEKEKKRTYLAVYHLELGRFIQLADLQVRNITTIQKGNGEIALGYNEQPYLRETSWTGKQCRDYYVVDIQSGIKREIVDKKSFVRISPQGKYVLWYEPSDSSYYARSTDINNLEAVPLTKMIPVSFFDERNDKPTDPNPYGIAGWSEDDRFVYIYDRYDIWKIDPSGERVPANITKAFGRRNETRFRYVSLDPDLKYIPSNETVLLNAFDERTMSNGFFSVRFNALKEPDLLTMERVHFSNVKKAKKADKLIWTKESARIFPDVWISDLDFDHARKISDANPQQEQYIWPKVQIVEWLSFSGEKLKGLLYLPENLDFAKKYPLIVYFYERNTENIHRHQHPAPSRSVINKTFYTSNDYIVFVPDITYKTGYPGQSAYDAIVSGTQYLVNSYPYINEKKMALQGQSWGGYQTAYLITKTNLYAAAMAGAPVSNMTSAYGGIRWQSGMSRMFQYEQSQSRIGGTLWEKPLHYIENSPLFFAPDIKTPLLMMHNDNDGAVPWYQGIELFVALRRLDKPVWMLTYNNEPHNLKATSWGNRIDLSKRMFGFFNHYLKGHPAPAWMEKGIPALEKGEDLGY</sequence>
<name>A0A399CVR1_9BACT</name>
<organism evidence="2 3">
    <name type="scientific">Mariniphaga sediminis</name>
    <dbReference type="NCBI Taxonomy" id="1628158"/>
    <lineage>
        <taxon>Bacteria</taxon>
        <taxon>Pseudomonadati</taxon>
        <taxon>Bacteroidota</taxon>
        <taxon>Bacteroidia</taxon>
        <taxon>Marinilabiliales</taxon>
        <taxon>Prolixibacteraceae</taxon>
        <taxon>Mariniphaga</taxon>
    </lineage>
</organism>
<accession>A0A399CVR1</accession>
<dbReference type="PANTHER" id="PTHR11731">
    <property type="entry name" value="PROTEASE FAMILY S9B,C DIPEPTIDYL-PEPTIDASE IV-RELATED"/>
    <property type="match status" value="1"/>
</dbReference>
<dbReference type="GO" id="GO:0008239">
    <property type="term" value="F:dipeptidyl-peptidase activity"/>
    <property type="evidence" value="ECO:0007669"/>
    <property type="project" value="TreeGrafter"/>
</dbReference>
<dbReference type="InterPro" id="IPR029058">
    <property type="entry name" value="AB_hydrolase_fold"/>
</dbReference>
<dbReference type="SUPFAM" id="SSF69304">
    <property type="entry name" value="Tricorn protease N-terminal domain"/>
    <property type="match status" value="1"/>
</dbReference>
<keyword evidence="3" id="KW-1185">Reference proteome</keyword>
<dbReference type="InterPro" id="IPR050278">
    <property type="entry name" value="Serine_Prot_S9B/DPPIV"/>
</dbReference>
<dbReference type="SUPFAM" id="SSF53474">
    <property type="entry name" value="alpha/beta-Hydrolases"/>
    <property type="match status" value="1"/>
</dbReference>
<dbReference type="PANTHER" id="PTHR11731:SF193">
    <property type="entry name" value="DIPEPTIDYL PEPTIDASE 9"/>
    <property type="match status" value="1"/>
</dbReference>
<evidence type="ECO:0000313" key="3">
    <source>
        <dbReference type="Proteomes" id="UP000266441"/>
    </source>
</evidence>
<feature type="domain" description="Peptidase S9 prolyl oligopeptidase catalytic" evidence="1">
    <location>
        <begin position="735"/>
        <end position="916"/>
    </location>
</feature>
<evidence type="ECO:0000313" key="2">
    <source>
        <dbReference type="EMBL" id="RIH63497.1"/>
    </source>
</evidence>
<dbReference type="Pfam" id="PF00326">
    <property type="entry name" value="Peptidase_S9"/>
    <property type="match status" value="1"/>
</dbReference>
<evidence type="ECO:0000259" key="1">
    <source>
        <dbReference type="Pfam" id="PF00326"/>
    </source>
</evidence>
<dbReference type="EMBL" id="QWET01000020">
    <property type="protein sequence ID" value="RIH63497.1"/>
    <property type="molecule type" value="Genomic_DNA"/>
</dbReference>
<dbReference type="AlphaFoldDB" id="A0A399CVR1"/>
<dbReference type="Proteomes" id="UP000266441">
    <property type="component" value="Unassembled WGS sequence"/>
</dbReference>